<dbReference type="PANTHER" id="PTHR37302:SF1">
    <property type="entry name" value="PROTEIN DINB"/>
    <property type="match status" value="1"/>
</dbReference>
<protein>
    <submittedName>
        <fullName evidence="3">DinB family protein</fullName>
    </submittedName>
</protein>
<sequence length="167" mass="18727">MGAQSLLTSLYGYKAWADDLLLDAMIELERAGPPSDFGPALRILNHAHIVDRIFMAHLQGFSHGYDNNEPNNLPSLQPLSADIRRTDRAYIDYVAGLSAEELQAPIRFRFTDGQPGRMSREEMLAHVVTHGGYHRGEIGRLLPQIARAASVDVFAGYLHRFDPDRRT</sequence>
<accession>A0ABV3PQ97</accession>
<gene>
    <name evidence="3" type="ORF">ABXS05_19850</name>
</gene>
<dbReference type="SUPFAM" id="SSF109854">
    <property type="entry name" value="DinB/YfiT-like putative metalloenzymes"/>
    <property type="match status" value="1"/>
</dbReference>
<evidence type="ECO:0000256" key="1">
    <source>
        <dbReference type="ARBA" id="ARBA00008635"/>
    </source>
</evidence>
<evidence type="ECO:0000313" key="4">
    <source>
        <dbReference type="Proteomes" id="UP001555786"/>
    </source>
</evidence>
<proteinExistence type="inferred from homology"/>
<keyword evidence="2" id="KW-0479">Metal-binding</keyword>
<dbReference type="Gene3D" id="1.20.120.450">
    <property type="entry name" value="dinb family like domain"/>
    <property type="match status" value="1"/>
</dbReference>
<name>A0ABV3PQ97_9HYPH</name>
<dbReference type="Pfam" id="PF05163">
    <property type="entry name" value="DinB"/>
    <property type="match status" value="1"/>
</dbReference>
<dbReference type="RefSeq" id="WP_367625139.1">
    <property type="nucleotide sequence ID" value="NZ_JBFNQD010000007.1"/>
</dbReference>
<dbReference type="InterPro" id="IPR007837">
    <property type="entry name" value="DinB"/>
</dbReference>
<dbReference type="InterPro" id="IPR034660">
    <property type="entry name" value="DinB/YfiT-like"/>
</dbReference>
<dbReference type="Proteomes" id="UP001555786">
    <property type="component" value="Unassembled WGS sequence"/>
</dbReference>
<keyword evidence="4" id="KW-1185">Reference proteome</keyword>
<dbReference type="PANTHER" id="PTHR37302">
    <property type="entry name" value="SLR1116 PROTEIN"/>
    <property type="match status" value="1"/>
</dbReference>
<reference evidence="3 4" key="1">
    <citation type="submission" date="2024-07" db="EMBL/GenBank/DDBJ databases">
        <title>Description of Labrys sedimenti sp. nov., isolated from a diclofenac-degrading enrichment culture.</title>
        <authorList>
            <person name="Tancsics A."/>
            <person name="Csepanyi A."/>
        </authorList>
    </citation>
    <scope>NUCLEOTIDE SEQUENCE [LARGE SCALE GENOMIC DNA]</scope>
    <source>
        <strain evidence="3 4">LMG 23578</strain>
    </source>
</reference>
<evidence type="ECO:0000313" key="3">
    <source>
        <dbReference type="EMBL" id="MEW9307817.1"/>
    </source>
</evidence>
<comment type="caution">
    <text evidence="3">The sequence shown here is derived from an EMBL/GenBank/DDBJ whole genome shotgun (WGS) entry which is preliminary data.</text>
</comment>
<comment type="similarity">
    <text evidence="1">Belongs to the DinB family.</text>
</comment>
<dbReference type="EMBL" id="JBFNQD010000007">
    <property type="protein sequence ID" value="MEW9307817.1"/>
    <property type="molecule type" value="Genomic_DNA"/>
</dbReference>
<evidence type="ECO:0000256" key="2">
    <source>
        <dbReference type="ARBA" id="ARBA00022723"/>
    </source>
</evidence>
<organism evidence="3 4">
    <name type="scientific">Labrys neptuniae</name>
    <dbReference type="NCBI Taxonomy" id="376174"/>
    <lineage>
        <taxon>Bacteria</taxon>
        <taxon>Pseudomonadati</taxon>
        <taxon>Pseudomonadota</taxon>
        <taxon>Alphaproteobacteria</taxon>
        <taxon>Hyphomicrobiales</taxon>
        <taxon>Xanthobacteraceae</taxon>
        <taxon>Labrys</taxon>
    </lineage>
</organism>